<comment type="caution">
    <text evidence="1">The sequence shown here is derived from an EMBL/GenBank/DDBJ whole genome shotgun (WGS) entry which is preliminary data.</text>
</comment>
<protein>
    <submittedName>
        <fullName evidence="1">Uncharacterized protein</fullName>
    </submittedName>
</protein>
<dbReference type="Gene3D" id="3.80.10.10">
    <property type="entry name" value="Ribonuclease Inhibitor"/>
    <property type="match status" value="1"/>
</dbReference>
<dbReference type="Proteomes" id="UP000076078">
    <property type="component" value="Unassembled WGS sequence"/>
</dbReference>
<organism evidence="1 2">
    <name type="scientific">Tieghemostelium lacteum</name>
    <name type="common">Slime mold</name>
    <name type="synonym">Dictyostelium lacteum</name>
    <dbReference type="NCBI Taxonomy" id="361077"/>
    <lineage>
        <taxon>Eukaryota</taxon>
        <taxon>Amoebozoa</taxon>
        <taxon>Evosea</taxon>
        <taxon>Eumycetozoa</taxon>
        <taxon>Dictyostelia</taxon>
        <taxon>Dictyosteliales</taxon>
        <taxon>Raperosteliaceae</taxon>
        <taxon>Tieghemostelium</taxon>
    </lineage>
</organism>
<dbReference type="EMBL" id="LODT01000039">
    <property type="protein sequence ID" value="KYQ89546.1"/>
    <property type="molecule type" value="Genomic_DNA"/>
</dbReference>
<dbReference type="AlphaFoldDB" id="A0A151Z6F9"/>
<accession>A0A151Z6F9</accession>
<evidence type="ECO:0000313" key="2">
    <source>
        <dbReference type="Proteomes" id="UP000076078"/>
    </source>
</evidence>
<reference evidence="1 2" key="1">
    <citation type="submission" date="2015-12" db="EMBL/GenBank/DDBJ databases">
        <title>Dictyostelia acquired genes for synthesis and detection of signals that induce cell-type specialization by lateral gene transfer from prokaryotes.</title>
        <authorList>
            <person name="Gloeckner G."/>
            <person name="Schaap P."/>
        </authorList>
    </citation>
    <scope>NUCLEOTIDE SEQUENCE [LARGE SCALE GENOMIC DNA]</scope>
    <source>
        <strain evidence="1 2">TK</strain>
    </source>
</reference>
<dbReference type="OrthoDB" id="10454351at2759"/>
<dbReference type="SUPFAM" id="SSF52047">
    <property type="entry name" value="RNI-like"/>
    <property type="match status" value="1"/>
</dbReference>
<evidence type="ECO:0000313" key="1">
    <source>
        <dbReference type="EMBL" id="KYQ89546.1"/>
    </source>
</evidence>
<sequence>MTIPHFLIKEILNYLFFASDCNNDELLNDIIINFLTKLVQVRKCWTMFILPHLNYPVFIINTKRSQRYYVKWLQRGIRLSKIRYMCNTYSQHLQELSYQVTELNSVYNLKYFLQDDRSLNDIILKSQFYNITKLELIVMDGDNGMNELKPIYTSNQIDQCLIKDLVITNIGFSSQNLNEFENILQDLNFVEKLTLNLESLDEYMCRVIMAKKSLTHLLLYRLNIDINSLSQMLESLPDLEQLEFNNVHIYGNKYIDQILPILNEKRNLSNLKLRLSTHDDFLGDCNRIQYSNLVKFLNQNQSIQRLLIKIQCIDRTLDSDQNQQNLSPFHHHQEIINNKNIKSLSFIVASNNQPNQYQAQQQDNSIQQYLKQQQLSEIIFQYACLPLLESLCIISPLDRKLSSLIDLSKIKDITIGGYVGPNIVQESYLPLLLNNPKTLSRMELRGNQSVKSSQWDQFFEHLHLNNHLKILNLIDVGLSNQALIGFLQSNHPSVVHLSIQTLHSNITPKDCTLALCQNSTLTSLQISRLLSNKFLDDNLECLCRVLKENKTLLHLDFTRNLLPNNMYPQFPTTSQILSVSNAITENKTLLSLSLDLYHQYSDMNPIIKDAYRESMILPIYSPPSSCK</sequence>
<name>A0A151Z6F9_TIELA</name>
<keyword evidence="2" id="KW-1185">Reference proteome</keyword>
<proteinExistence type="predicted"/>
<dbReference type="InterPro" id="IPR032675">
    <property type="entry name" value="LRR_dom_sf"/>
</dbReference>
<gene>
    <name evidence="1" type="ORF">DLAC_09494</name>
</gene>
<dbReference type="InParanoid" id="A0A151Z6F9"/>